<gene>
    <name evidence="2" type="ORF">H5410_024120</name>
</gene>
<evidence type="ECO:0000313" key="2">
    <source>
        <dbReference type="EMBL" id="KAG5612839.1"/>
    </source>
</evidence>
<dbReference type="AlphaFoldDB" id="A0A9J5ZL28"/>
<feature type="compositionally biased region" description="Polar residues" evidence="1">
    <location>
        <begin position="89"/>
        <end position="101"/>
    </location>
</feature>
<dbReference type="Proteomes" id="UP000824120">
    <property type="component" value="Chromosome 4"/>
</dbReference>
<dbReference type="EMBL" id="JACXVP010000004">
    <property type="protein sequence ID" value="KAG5612839.1"/>
    <property type="molecule type" value="Genomic_DNA"/>
</dbReference>
<organism evidence="2 3">
    <name type="scientific">Solanum commersonii</name>
    <name type="common">Commerson's wild potato</name>
    <name type="synonym">Commerson's nightshade</name>
    <dbReference type="NCBI Taxonomy" id="4109"/>
    <lineage>
        <taxon>Eukaryota</taxon>
        <taxon>Viridiplantae</taxon>
        <taxon>Streptophyta</taxon>
        <taxon>Embryophyta</taxon>
        <taxon>Tracheophyta</taxon>
        <taxon>Spermatophyta</taxon>
        <taxon>Magnoliopsida</taxon>
        <taxon>eudicotyledons</taxon>
        <taxon>Gunneridae</taxon>
        <taxon>Pentapetalae</taxon>
        <taxon>asterids</taxon>
        <taxon>lamiids</taxon>
        <taxon>Solanales</taxon>
        <taxon>Solanaceae</taxon>
        <taxon>Solanoideae</taxon>
        <taxon>Solaneae</taxon>
        <taxon>Solanum</taxon>
    </lineage>
</organism>
<reference evidence="2 3" key="1">
    <citation type="submission" date="2020-09" db="EMBL/GenBank/DDBJ databases">
        <title>De no assembly of potato wild relative species, Solanum commersonii.</title>
        <authorList>
            <person name="Cho K."/>
        </authorList>
    </citation>
    <scope>NUCLEOTIDE SEQUENCE [LARGE SCALE GENOMIC DNA]</scope>
    <source>
        <strain evidence="2">LZ3.2</strain>
        <tissue evidence="2">Leaf</tissue>
    </source>
</reference>
<evidence type="ECO:0000313" key="3">
    <source>
        <dbReference type="Proteomes" id="UP000824120"/>
    </source>
</evidence>
<comment type="caution">
    <text evidence="2">The sequence shown here is derived from an EMBL/GenBank/DDBJ whole genome shotgun (WGS) entry which is preliminary data.</text>
</comment>
<protein>
    <submittedName>
        <fullName evidence="2">Uncharacterized protein</fullName>
    </submittedName>
</protein>
<feature type="region of interest" description="Disordered" evidence="1">
    <location>
        <begin position="1"/>
        <end position="56"/>
    </location>
</feature>
<sequence>MVNSELTNNPAPSFSLSSPFFNNQQPKRSSPYQISTTSSTARFQPKNLTKIQPKTPFVPQNELKLVRKIKQIKLQPDSTPNPPEKPPTAGQQPDQPPNQRLKNIENHLHNLQNRPTTLCERIPANWSK</sequence>
<feature type="region of interest" description="Disordered" evidence="1">
    <location>
        <begin position="72"/>
        <end position="116"/>
    </location>
</feature>
<feature type="compositionally biased region" description="Polar residues" evidence="1">
    <location>
        <begin position="24"/>
        <end position="52"/>
    </location>
</feature>
<name>A0A9J5ZL28_SOLCO</name>
<evidence type="ECO:0000256" key="1">
    <source>
        <dbReference type="SAM" id="MobiDB-lite"/>
    </source>
</evidence>
<keyword evidence="3" id="KW-1185">Reference proteome</keyword>
<accession>A0A9J5ZL28</accession>
<feature type="compositionally biased region" description="Low complexity" evidence="1">
    <location>
        <begin position="8"/>
        <end position="23"/>
    </location>
</feature>
<proteinExistence type="predicted"/>